<keyword evidence="3" id="KW-1003">Cell membrane</keyword>
<comment type="function">
    <text evidence="9">Part of the tripartite ATP-independent periplasmic (TRAP) transport system.</text>
</comment>
<comment type="subunit">
    <text evidence="9">The complex comprises the extracytoplasmic solute receptor protein and the two transmembrane proteins.</text>
</comment>
<dbReference type="PANTHER" id="PTHR35011">
    <property type="entry name" value="2,3-DIKETO-L-GULONATE TRAP TRANSPORTER SMALL PERMEASE PROTEIN YIAM"/>
    <property type="match status" value="1"/>
</dbReference>
<keyword evidence="2 9" id="KW-0813">Transport</keyword>
<evidence type="ECO:0000259" key="10">
    <source>
        <dbReference type="Pfam" id="PF04290"/>
    </source>
</evidence>
<evidence type="ECO:0000256" key="3">
    <source>
        <dbReference type="ARBA" id="ARBA00022475"/>
    </source>
</evidence>
<sequence length="186" mass="20380">MTDRSDPPARRAPAALRLIDGLAGLFAYGAAAALILLAASVFVDVVGRSFFNAPFTGTLEMTANWWMPTLTLFAFAYTERRQEHIKVTILLDALPLRMRQIVEGAFGVLATALLIALTWYTLVDALDSAGYRETTSSRPPVAIWPFKFVAVAGIGLFALQYAASTCRYFLGHLPRYHAYDTDADLG</sequence>
<gene>
    <name evidence="11" type="ORF">P1J78_02600</name>
</gene>
<keyword evidence="12" id="KW-1185">Reference proteome</keyword>
<reference evidence="11" key="1">
    <citation type="submission" date="2023-03" db="EMBL/GenBank/DDBJ databases">
        <title>Multiphase analysis and comparison of six strains from genera Psychromarinibacter, Lutimaribacter, and Maritimibacter, including a novel species: Psychromarinibacter sediminicola sp. nov.</title>
        <authorList>
            <person name="Wang Y.-H."/>
            <person name="Ye M.-Q."/>
            <person name="Du Z.-J."/>
        </authorList>
    </citation>
    <scope>NUCLEOTIDE SEQUENCE</scope>
    <source>
        <strain evidence="11">C21-152</strain>
    </source>
</reference>
<keyword evidence="4 9" id="KW-0997">Cell inner membrane</keyword>
<dbReference type="Pfam" id="PF04290">
    <property type="entry name" value="DctQ"/>
    <property type="match status" value="1"/>
</dbReference>
<evidence type="ECO:0000256" key="2">
    <source>
        <dbReference type="ARBA" id="ARBA00022448"/>
    </source>
</evidence>
<feature type="domain" description="Tripartite ATP-independent periplasmic transporters DctQ component" evidence="10">
    <location>
        <begin position="38"/>
        <end position="167"/>
    </location>
</feature>
<keyword evidence="6 9" id="KW-1133">Transmembrane helix</keyword>
<feature type="transmembrane region" description="Helical" evidence="9">
    <location>
        <begin position="63"/>
        <end position="80"/>
    </location>
</feature>
<dbReference type="GO" id="GO:0022857">
    <property type="term" value="F:transmembrane transporter activity"/>
    <property type="evidence" value="ECO:0007669"/>
    <property type="project" value="UniProtKB-UniRule"/>
</dbReference>
<evidence type="ECO:0000313" key="12">
    <source>
        <dbReference type="Proteomes" id="UP001220964"/>
    </source>
</evidence>
<dbReference type="GO" id="GO:0005886">
    <property type="term" value="C:plasma membrane"/>
    <property type="evidence" value="ECO:0007669"/>
    <property type="project" value="UniProtKB-SubCell"/>
</dbReference>
<dbReference type="AlphaFoldDB" id="A0AAE3NS96"/>
<protein>
    <recommendedName>
        <fullName evidence="9">TRAP transporter small permease protein</fullName>
    </recommendedName>
</protein>
<accession>A0AAE3NS96</accession>
<keyword evidence="5 9" id="KW-0812">Transmembrane</keyword>
<evidence type="ECO:0000256" key="9">
    <source>
        <dbReference type="RuleBase" id="RU369079"/>
    </source>
</evidence>
<comment type="similarity">
    <text evidence="8 9">Belongs to the TRAP transporter small permease family.</text>
</comment>
<organism evidence="11 12">
    <name type="scientific">Psychromarinibacter sediminicola</name>
    <dbReference type="NCBI Taxonomy" id="3033385"/>
    <lineage>
        <taxon>Bacteria</taxon>
        <taxon>Pseudomonadati</taxon>
        <taxon>Pseudomonadota</taxon>
        <taxon>Alphaproteobacteria</taxon>
        <taxon>Rhodobacterales</taxon>
        <taxon>Paracoccaceae</taxon>
        <taxon>Psychromarinibacter</taxon>
    </lineage>
</organism>
<feature type="transmembrane region" description="Helical" evidence="9">
    <location>
        <begin position="21"/>
        <end position="43"/>
    </location>
</feature>
<dbReference type="Proteomes" id="UP001220964">
    <property type="component" value="Unassembled WGS sequence"/>
</dbReference>
<feature type="transmembrane region" description="Helical" evidence="9">
    <location>
        <begin position="142"/>
        <end position="163"/>
    </location>
</feature>
<evidence type="ECO:0000256" key="8">
    <source>
        <dbReference type="ARBA" id="ARBA00038436"/>
    </source>
</evidence>
<proteinExistence type="inferred from homology"/>
<comment type="subcellular location">
    <subcellularLocation>
        <location evidence="1 9">Cell inner membrane</location>
        <topology evidence="1 9">Multi-pass membrane protein</topology>
    </subcellularLocation>
</comment>
<feature type="transmembrane region" description="Helical" evidence="9">
    <location>
        <begin position="101"/>
        <end position="122"/>
    </location>
</feature>
<evidence type="ECO:0000256" key="5">
    <source>
        <dbReference type="ARBA" id="ARBA00022692"/>
    </source>
</evidence>
<keyword evidence="7 9" id="KW-0472">Membrane</keyword>
<dbReference type="RefSeq" id="WP_275565755.1">
    <property type="nucleotide sequence ID" value="NZ_JARGYC010000004.1"/>
</dbReference>
<dbReference type="InterPro" id="IPR007387">
    <property type="entry name" value="TRAP_DctQ"/>
</dbReference>
<name>A0AAE3NS96_9RHOB</name>
<evidence type="ECO:0000256" key="1">
    <source>
        <dbReference type="ARBA" id="ARBA00004429"/>
    </source>
</evidence>
<dbReference type="EMBL" id="JARGYC010000004">
    <property type="protein sequence ID" value="MDF0599612.1"/>
    <property type="molecule type" value="Genomic_DNA"/>
</dbReference>
<dbReference type="InterPro" id="IPR055348">
    <property type="entry name" value="DctQ"/>
</dbReference>
<evidence type="ECO:0000256" key="6">
    <source>
        <dbReference type="ARBA" id="ARBA00022989"/>
    </source>
</evidence>
<evidence type="ECO:0000256" key="4">
    <source>
        <dbReference type="ARBA" id="ARBA00022519"/>
    </source>
</evidence>
<evidence type="ECO:0000256" key="7">
    <source>
        <dbReference type="ARBA" id="ARBA00023136"/>
    </source>
</evidence>
<evidence type="ECO:0000313" key="11">
    <source>
        <dbReference type="EMBL" id="MDF0599612.1"/>
    </source>
</evidence>
<comment type="caution">
    <text evidence="11">The sequence shown here is derived from an EMBL/GenBank/DDBJ whole genome shotgun (WGS) entry which is preliminary data.</text>
</comment>